<feature type="transmembrane region" description="Helical" evidence="7">
    <location>
        <begin position="83"/>
        <end position="104"/>
    </location>
</feature>
<comment type="subcellular location">
    <subcellularLocation>
        <location evidence="1 7">Cell membrane</location>
        <topology evidence="1 7">Multi-pass membrane protein</topology>
    </subcellularLocation>
</comment>
<dbReference type="SUPFAM" id="SSF161098">
    <property type="entry name" value="MetI-like"/>
    <property type="match status" value="1"/>
</dbReference>
<keyword evidence="9" id="KW-0762">Sugar transport</keyword>
<dbReference type="GO" id="GO:0055085">
    <property type="term" value="P:transmembrane transport"/>
    <property type="evidence" value="ECO:0007669"/>
    <property type="project" value="InterPro"/>
</dbReference>
<dbReference type="Pfam" id="PF00528">
    <property type="entry name" value="BPD_transp_1"/>
    <property type="match status" value="1"/>
</dbReference>
<keyword evidence="4 7" id="KW-0812">Transmembrane</keyword>
<name>A0A852TDU6_9BACI</name>
<dbReference type="InterPro" id="IPR000515">
    <property type="entry name" value="MetI-like"/>
</dbReference>
<feature type="domain" description="ABC transmembrane type-1" evidence="8">
    <location>
        <begin position="79"/>
        <end position="291"/>
    </location>
</feature>
<keyword evidence="6 7" id="KW-0472">Membrane</keyword>
<dbReference type="CDD" id="cd06261">
    <property type="entry name" value="TM_PBP2"/>
    <property type="match status" value="1"/>
</dbReference>
<dbReference type="GO" id="GO:0005886">
    <property type="term" value="C:plasma membrane"/>
    <property type="evidence" value="ECO:0007669"/>
    <property type="project" value="UniProtKB-SubCell"/>
</dbReference>
<evidence type="ECO:0000256" key="2">
    <source>
        <dbReference type="ARBA" id="ARBA00022448"/>
    </source>
</evidence>
<organism evidence="9 10">
    <name type="scientific">Neobacillus niacini</name>
    <dbReference type="NCBI Taxonomy" id="86668"/>
    <lineage>
        <taxon>Bacteria</taxon>
        <taxon>Bacillati</taxon>
        <taxon>Bacillota</taxon>
        <taxon>Bacilli</taxon>
        <taxon>Bacillales</taxon>
        <taxon>Bacillaceae</taxon>
        <taxon>Neobacillus</taxon>
    </lineage>
</organism>
<evidence type="ECO:0000313" key="9">
    <source>
        <dbReference type="EMBL" id="NYE05867.1"/>
    </source>
</evidence>
<evidence type="ECO:0000256" key="5">
    <source>
        <dbReference type="ARBA" id="ARBA00022989"/>
    </source>
</evidence>
<evidence type="ECO:0000313" key="10">
    <source>
        <dbReference type="Proteomes" id="UP000548423"/>
    </source>
</evidence>
<dbReference type="PANTHER" id="PTHR30193:SF37">
    <property type="entry name" value="INNER MEMBRANE ABC TRANSPORTER PERMEASE PROTEIN YCJO"/>
    <property type="match status" value="1"/>
</dbReference>
<evidence type="ECO:0000256" key="7">
    <source>
        <dbReference type="RuleBase" id="RU363032"/>
    </source>
</evidence>
<dbReference type="PROSITE" id="PS50928">
    <property type="entry name" value="ABC_TM1"/>
    <property type="match status" value="1"/>
</dbReference>
<gene>
    <name evidence="9" type="ORF">F4694_002642</name>
</gene>
<feature type="transmembrane region" description="Helical" evidence="7">
    <location>
        <begin position="157"/>
        <end position="175"/>
    </location>
</feature>
<feature type="transmembrane region" description="Helical" evidence="7">
    <location>
        <begin position="12"/>
        <end position="33"/>
    </location>
</feature>
<feature type="transmembrane region" description="Helical" evidence="7">
    <location>
        <begin position="218"/>
        <end position="238"/>
    </location>
</feature>
<accession>A0A852TDU6</accession>
<keyword evidence="2 7" id="KW-0813">Transport</keyword>
<feature type="transmembrane region" description="Helical" evidence="7">
    <location>
        <begin position="116"/>
        <end position="137"/>
    </location>
</feature>
<reference evidence="10" key="2">
    <citation type="submission" date="2020-08" db="EMBL/GenBank/DDBJ databases">
        <title>The Agave Microbiome: Exploring the role of microbial communities in plant adaptations to desert environments.</title>
        <authorList>
            <person name="Partida-Martinez L.P."/>
        </authorList>
    </citation>
    <scope>NUCLEOTIDE SEQUENCE [LARGE SCALE GENOMIC DNA]</scope>
    <source>
        <strain evidence="10">AT2.8</strain>
    </source>
</reference>
<dbReference type="InterPro" id="IPR035906">
    <property type="entry name" value="MetI-like_sf"/>
</dbReference>
<dbReference type="AlphaFoldDB" id="A0A852TDU6"/>
<keyword evidence="3" id="KW-1003">Cell membrane</keyword>
<comment type="caution">
    <text evidence="9">The sequence shown here is derived from an EMBL/GenBank/DDBJ whole genome shotgun (WGS) entry which is preliminary data.</text>
</comment>
<sequence length="300" mass="33649">MRKIRSSLGDLSSYIFILPTIIVLGLFLVYPILWSFLASFKDVNPILLKNSSLFEVPGTFAGLDQYMQAIDNPLFFKSIFNTLYFGVIFIPITMFASAGLAILVNQKLKGVNFVRSVLFIPYIISVVSASLIFMFLFNGDRGLVNALLQNFGVTGPNWLSSTLWAMPVIAIMHCWEKIGYFMLIYLAGLQNIPKELYEAADVDGVTTFQKFRLITWPLLGRVSLVVSILLIIDALNIFQEIIIMTGGGPADSTITVPFLIYNEAFKYFRIGPAAAMSYLLFVFVIVITFVQKRIVDKRLG</sequence>
<reference evidence="10" key="1">
    <citation type="submission" date="2020-07" db="EMBL/GenBank/DDBJ databases">
        <authorList>
            <person name="Partida-Martinez L."/>
            <person name="Huntemann M."/>
            <person name="Clum A."/>
            <person name="Wang J."/>
            <person name="Palaniappan K."/>
            <person name="Ritter S."/>
            <person name="Chen I.-M."/>
            <person name="Stamatis D."/>
            <person name="Reddy T."/>
            <person name="O'Malley R."/>
            <person name="Daum C."/>
            <person name="Shapiro N."/>
            <person name="Ivanova N."/>
            <person name="Kyrpides N."/>
            <person name="Woyke T."/>
        </authorList>
    </citation>
    <scope>NUCLEOTIDE SEQUENCE [LARGE SCALE GENOMIC DNA]</scope>
    <source>
        <strain evidence="10">AT2.8</strain>
    </source>
</reference>
<dbReference type="InterPro" id="IPR051393">
    <property type="entry name" value="ABC_transporter_permease"/>
</dbReference>
<protein>
    <submittedName>
        <fullName evidence="9">Multiple sugar transport system permease protein</fullName>
    </submittedName>
</protein>
<comment type="similarity">
    <text evidence="7">Belongs to the binding-protein-dependent transport system permease family.</text>
</comment>
<evidence type="ECO:0000256" key="1">
    <source>
        <dbReference type="ARBA" id="ARBA00004651"/>
    </source>
</evidence>
<proteinExistence type="inferred from homology"/>
<evidence type="ECO:0000256" key="3">
    <source>
        <dbReference type="ARBA" id="ARBA00022475"/>
    </source>
</evidence>
<evidence type="ECO:0000256" key="6">
    <source>
        <dbReference type="ARBA" id="ARBA00023136"/>
    </source>
</evidence>
<dbReference type="EMBL" id="JACCBX010000005">
    <property type="protein sequence ID" value="NYE05867.1"/>
    <property type="molecule type" value="Genomic_DNA"/>
</dbReference>
<dbReference type="Gene3D" id="1.10.3720.10">
    <property type="entry name" value="MetI-like"/>
    <property type="match status" value="1"/>
</dbReference>
<keyword evidence="5 7" id="KW-1133">Transmembrane helix</keyword>
<feature type="transmembrane region" description="Helical" evidence="7">
    <location>
        <begin position="267"/>
        <end position="290"/>
    </location>
</feature>
<evidence type="ECO:0000256" key="4">
    <source>
        <dbReference type="ARBA" id="ARBA00022692"/>
    </source>
</evidence>
<dbReference type="PANTHER" id="PTHR30193">
    <property type="entry name" value="ABC TRANSPORTER PERMEASE PROTEIN"/>
    <property type="match status" value="1"/>
</dbReference>
<evidence type="ECO:0000259" key="8">
    <source>
        <dbReference type="PROSITE" id="PS50928"/>
    </source>
</evidence>
<dbReference type="Proteomes" id="UP000548423">
    <property type="component" value="Unassembled WGS sequence"/>
</dbReference>